<reference evidence="2 3" key="1">
    <citation type="journal article" date="2024" name="Nat. Commun.">
        <title>Phylogenomics reveals the evolutionary origins of lichenization in chlorophyte algae.</title>
        <authorList>
            <person name="Puginier C."/>
            <person name="Libourel C."/>
            <person name="Otte J."/>
            <person name="Skaloud P."/>
            <person name="Haon M."/>
            <person name="Grisel S."/>
            <person name="Petersen M."/>
            <person name="Berrin J.G."/>
            <person name="Delaux P.M."/>
            <person name="Dal Grande F."/>
            <person name="Keller J."/>
        </authorList>
    </citation>
    <scope>NUCLEOTIDE SEQUENCE [LARGE SCALE GENOMIC DNA]</scope>
    <source>
        <strain evidence="2 3">SAG 2523</strain>
    </source>
</reference>
<feature type="compositionally biased region" description="Polar residues" evidence="1">
    <location>
        <begin position="16"/>
        <end position="27"/>
    </location>
</feature>
<feature type="non-terminal residue" evidence="2">
    <location>
        <position position="145"/>
    </location>
</feature>
<keyword evidence="3" id="KW-1185">Reference proteome</keyword>
<dbReference type="EMBL" id="JALJOV010000674">
    <property type="protein sequence ID" value="KAK9861968.1"/>
    <property type="molecule type" value="Genomic_DNA"/>
</dbReference>
<evidence type="ECO:0000256" key="1">
    <source>
        <dbReference type="SAM" id="MobiDB-lite"/>
    </source>
</evidence>
<comment type="caution">
    <text evidence="2">The sequence shown here is derived from an EMBL/GenBank/DDBJ whole genome shotgun (WGS) entry which is preliminary data.</text>
</comment>
<accession>A0AAW1SY34</accession>
<proteinExistence type="predicted"/>
<dbReference type="AlphaFoldDB" id="A0AAW1SY34"/>
<organism evidence="2 3">
    <name type="scientific">Apatococcus fuscideae</name>
    <dbReference type="NCBI Taxonomy" id="2026836"/>
    <lineage>
        <taxon>Eukaryota</taxon>
        <taxon>Viridiplantae</taxon>
        <taxon>Chlorophyta</taxon>
        <taxon>core chlorophytes</taxon>
        <taxon>Trebouxiophyceae</taxon>
        <taxon>Chlorellales</taxon>
        <taxon>Chlorellaceae</taxon>
        <taxon>Apatococcus</taxon>
    </lineage>
</organism>
<protein>
    <submittedName>
        <fullName evidence="2">Uncharacterized protein</fullName>
    </submittedName>
</protein>
<dbReference type="Proteomes" id="UP001485043">
    <property type="component" value="Unassembled WGS sequence"/>
</dbReference>
<name>A0AAW1SY34_9CHLO</name>
<gene>
    <name evidence="2" type="ORF">WJX84_000254</name>
</gene>
<evidence type="ECO:0000313" key="3">
    <source>
        <dbReference type="Proteomes" id="UP001485043"/>
    </source>
</evidence>
<evidence type="ECO:0000313" key="2">
    <source>
        <dbReference type="EMBL" id="KAK9861968.1"/>
    </source>
</evidence>
<feature type="region of interest" description="Disordered" evidence="1">
    <location>
        <begin position="1"/>
        <end position="27"/>
    </location>
</feature>
<sequence>MAAAFIVDPGMWKPGSDSNGRPSYQPDSSRITAMGRQLGIDIWRDAHQIFDRLGKIRSSSEPLSGHSAIQAMTLKVDGCSPAMGAGMAQLEPVETLERFKFVAPLSTRRMIWLGSEELGKKYPDIARSAVRLLSLHATSCAPERN</sequence>